<feature type="region of interest" description="Disordered" evidence="1">
    <location>
        <begin position="226"/>
        <end position="245"/>
    </location>
</feature>
<evidence type="ECO:0000313" key="2">
    <source>
        <dbReference type="EMBL" id="QXV72598.1"/>
    </source>
</evidence>
<protein>
    <submittedName>
        <fullName evidence="2">Uncharacterized protein</fullName>
    </submittedName>
</protein>
<evidence type="ECO:0000256" key="1">
    <source>
        <dbReference type="SAM" id="MobiDB-lite"/>
    </source>
</evidence>
<sequence>MLIREILEQHSLPAERDVLTFEHRVKHEGDGFAAFTLPTLGTALEFGLEHGFFPASDWTSFRMSKSGTLPLFLGGLWGKVFNEKGKIRHDADPDAILGIRQICYWAKKPKEQCNPERTKYAFKMYARVEEELRLHEGICSREDPILRSICNLLWTNVFNDIEPERLICRHGPGATAERRGLNSRWDLRFLDVTRIARFSVGHPRNFEFLPLGETVERAPSWFEERTAREGDFSTQNHEDSSHHRY</sequence>
<accession>A0A8F7KKA8</accession>
<organism evidence="2">
    <name type="scientific">Grapevine-associated levi-like virus 6</name>
    <dbReference type="NCBI Taxonomy" id="2814361"/>
    <lineage>
        <taxon>Viruses</taxon>
        <taxon>Riboviria</taxon>
        <taxon>Orthornavirae</taxon>
        <taxon>Lenarviricota</taxon>
        <taxon>Leviviricetes</taxon>
        <taxon>Norzivirales</taxon>
        <taxon>Fiersviridae</taxon>
    </lineage>
</organism>
<reference evidence="2" key="1">
    <citation type="submission" date="2021-02" db="EMBL/GenBank/DDBJ databases">
        <title>The hidden world within plants: metatranscriptomics unveil the complexity of wood microbiomes in grapevine.</title>
        <authorList>
            <person name="Nerva L."/>
            <person name="Garcia J.F."/>
            <person name="Favaretto F."/>
            <person name="Giudice G."/>
            <person name="Moffa L."/>
            <person name="Dario C."/>
            <person name="Riccardo V."/>
            <person name="Gambino G."/>
            <person name="Chitarra W."/>
        </authorList>
    </citation>
    <scope>NUCLEOTIDE SEQUENCE</scope>
</reference>
<proteinExistence type="predicted"/>
<name>A0A8F7KKA8_9VIRU</name>
<dbReference type="EMBL" id="MW648453">
    <property type="protein sequence ID" value="QXV72598.1"/>
    <property type="molecule type" value="Genomic_RNA"/>
</dbReference>